<dbReference type="STRING" id="394096.DB31_4300"/>
<dbReference type="PANTHER" id="PTHR43423">
    <property type="entry name" value="ABC TRANSPORTER I FAMILY MEMBER 17"/>
    <property type="match status" value="1"/>
</dbReference>
<dbReference type="GO" id="GO:0035435">
    <property type="term" value="P:phosphate ion transmembrane transport"/>
    <property type="evidence" value="ECO:0007669"/>
    <property type="project" value="InterPro"/>
</dbReference>
<evidence type="ECO:0000313" key="7">
    <source>
        <dbReference type="Proteomes" id="UP000028725"/>
    </source>
</evidence>
<evidence type="ECO:0000259" key="5">
    <source>
        <dbReference type="PROSITE" id="PS50893"/>
    </source>
</evidence>
<dbReference type="GO" id="GO:0016887">
    <property type="term" value="F:ATP hydrolysis activity"/>
    <property type="evidence" value="ECO:0007669"/>
    <property type="project" value="InterPro"/>
</dbReference>
<dbReference type="CDD" id="cd03260">
    <property type="entry name" value="ABC_PstB_phosphate_transporter"/>
    <property type="match status" value="1"/>
</dbReference>
<dbReference type="InterPro" id="IPR003593">
    <property type="entry name" value="AAA+_ATPase"/>
</dbReference>
<keyword evidence="3" id="KW-0547">Nucleotide-binding</keyword>
<dbReference type="PROSITE" id="PS00211">
    <property type="entry name" value="ABC_TRANSPORTER_1"/>
    <property type="match status" value="1"/>
</dbReference>
<dbReference type="InterPro" id="IPR017871">
    <property type="entry name" value="ABC_transporter-like_CS"/>
</dbReference>
<comment type="caution">
    <text evidence="6">The sequence shown here is derived from an EMBL/GenBank/DDBJ whole genome shotgun (WGS) entry which is preliminary data.</text>
</comment>
<proteinExistence type="predicted"/>
<feature type="domain" description="ABC transporter" evidence="5">
    <location>
        <begin position="20"/>
        <end position="265"/>
    </location>
</feature>
<keyword evidence="7" id="KW-1185">Reference proteome</keyword>
<dbReference type="InterPro" id="IPR003439">
    <property type="entry name" value="ABC_transporter-like_ATP-bd"/>
</dbReference>
<dbReference type="Pfam" id="PF00005">
    <property type="entry name" value="ABC_tran"/>
    <property type="match status" value="1"/>
</dbReference>
<dbReference type="SMART" id="SM00382">
    <property type="entry name" value="AAA"/>
    <property type="match status" value="1"/>
</dbReference>
<organism evidence="6 7">
    <name type="scientific">Hyalangium minutum</name>
    <dbReference type="NCBI Taxonomy" id="394096"/>
    <lineage>
        <taxon>Bacteria</taxon>
        <taxon>Pseudomonadati</taxon>
        <taxon>Myxococcota</taxon>
        <taxon>Myxococcia</taxon>
        <taxon>Myxococcales</taxon>
        <taxon>Cystobacterineae</taxon>
        <taxon>Archangiaceae</taxon>
        <taxon>Hyalangium</taxon>
    </lineage>
</organism>
<keyword evidence="2" id="KW-0592">Phosphate transport</keyword>
<dbReference type="GO" id="GO:0005524">
    <property type="term" value="F:ATP binding"/>
    <property type="evidence" value="ECO:0007669"/>
    <property type="project" value="UniProtKB-KW"/>
</dbReference>
<evidence type="ECO:0000256" key="1">
    <source>
        <dbReference type="ARBA" id="ARBA00022448"/>
    </source>
</evidence>
<gene>
    <name evidence="6" type="ORF">DB31_4300</name>
</gene>
<evidence type="ECO:0000256" key="2">
    <source>
        <dbReference type="ARBA" id="ARBA00022592"/>
    </source>
</evidence>
<dbReference type="PANTHER" id="PTHR43423:SF1">
    <property type="entry name" value="ABC TRANSPORTER I FAMILY MEMBER 17"/>
    <property type="match status" value="1"/>
</dbReference>
<evidence type="ECO:0000256" key="3">
    <source>
        <dbReference type="ARBA" id="ARBA00022741"/>
    </source>
</evidence>
<dbReference type="InterPro" id="IPR005670">
    <property type="entry name" value="PstB-like"/>
</dbReference>
<dbReference type="SUPFAM" id="SSF52540">
    <property type="entry name" value="P-loop containing nucleoside triphosphate hydrolases"/>
    <property type="match status" value="1"/>
</dbReference>
<protein>
    <submittedName>
        <fullName evidence="6">Phosphate transport ATP-binding protein PstB</fullName>
    </submittedName>
</protein>
<name>A0A085W3D1_9BACT</name>
<dbReference type="PATRIC" id="fig|394096.3.peg.8034"/>
<evidence type="ECO:0000313" key="6">
    <source>
        <dbReference type="EMBL" id="KFE62194.1"/>
    </source>
</evidence>
<accession>A0A085W3D1</accession>
<keyword evidence="4 6" id="KW-0067">ATP-binding</keyword>
<dbReference type="EMBL" id="JMCB01000023">
    <property type="protein sequence ID" value="KFE62194.1"/>
    <property type="molecule type" value="Genomic_DNA"/>
</dbReference>
<evidence type="ECO:0000256" key="4">
    <source>
        <dbReference type="ARBA" id="ARBA00022840"/>
    </source>
</evidence>
<dbReference type="GO" id="GO:0016020">
    <property type="term" value="C:membrane"/>
    <property type="evidence" value="ECO:0007669"/>
    <property type="project" value="InterPro"/>
</dbReference>
<dbReference type="Gene3D" id="3.40.50.300">
    <property type="entry name" value="P-loop containing nucleotide triphosphate hydrolases"/>
    <property type="match status" value="1"/>
</dbReference>
<reference evidence="6 7" key="1">
    <citation type="submission" date="2014-04" db="EMBL/GenBank/DDBJ databases">
        <title>Genome assembly of Hyalangium minutum DSM 14724.</title>
        <authorList>
            <person name="Sharma G."/>
            <person name="Subramanian S."/>
        </authorList>
    </citation>
    <scope>NUCLEOTIDE SEQUENCE [LARGE SCALE GENOMIC DNA]</scope>
    <source>
        <strain evidence="6 7">DSM 14724</strain>
    </source>
</reference>
<dbReference type="GO" id="GO:0005315">
    <property type="term" value="F:phosphate transmembrane transporter activity"/>
    <property type="evidence" value="ECO:0007669"/>
    <property type="project" value="InterPro"/>
</dbReference>
<sequence>MVHEEGGGFMSASVADCPAIRADKVSVRYGKALAFEDVSLEVSGGAITALVGPSGCGKTSFLSCINRLTDLYEGCVVSGQLTVGGESVLARGIDLLALRRQVGMISQRPNPFPLSIWRNLELPLREHGVGDRTERQQRIEQALRDVGLWDEVKDRLNRSAHALSGGQQQRLCIARALVLRPRVLLLDEPCSALDPISSGVVEDHVVQLRRRCTIVIVTHNLAQARRIADETAVFWTREGRGYLLESGPTARIFEAPQNPVTAAYIQGLRG</sequence>
<dbReference type="Proteomes" id="UP000028725">
    <property type="component" value="Unassembled WGS sequence"/>
</dbReference>
<dbReference type="PROSITE" id="PS50893">
    <property type="entry name" value="ABC_TRANSPORTER_2"/>
    <property type="match status" value="1"/>
</dbReference>
<dbReference type="InterPro" id="IPR027417">
    <property type="entry name" value="P-loop_NTPase"/>
</dbReference>
<keyword evidence="1" id="KW-0813">Transport</keyword>
<dbReference type="AlphaFoldDB" id="A0A085W3D1"/>